<dbReference type="PANTHER" id="PTHR43689:SF8">
    <property type="entry name" value="ALPHA_BETA-HYDROLASES SUPERFAMILY PROTEIN"/>
    <property type="match status" value="1"/>
</dbReference>
<dbReference type="InterPro" id="IPR011990">
    <property type="entry name" value="TPR-like_helical_dom_sf"/>
</dbReference>
<accession>A0A1I1CG29</accession>
<dbReference type="PANTHER" id="PTHR43689">
    <property type="entry name" value="HYDROLASE"/>
    <property type="match status" value="1"/>
</dbReference>
<dbReference type="InterPro" id="IPR000073">
    <property type="entry name" value="AB_hydrolase_1"/>
</dbReference>
<dbReference type="Gene3D" id="3.40.50.1820">
    <property type="entry name" value="alpha/beta hydrolase"/>
    <property type="match status" value="1"/>
</dbReference>
<dbReference type="SUPFAM" id="SSF48452">
    <property type="entry name" value="TPR-like"/>
    <property type="match status" value="1"/>
</dbReference>
<organism evidence="2 3">
    <name type="scientific">Algoriphagus aquimarinus</name>
    <dbReference type="NCBI Taxonomy" id="237018"/>
    <lineage>
        <taxon>Bacteria</taxon>
        <taxon>Pseudomonadati</taxon>
        <taxon>Bacteroidota</taxon>
        <taxon>Cytophagia</taxon>
        <taxon>Cytophagales</taxon>
        <taxon>Cyclobacteriaceae</taxon>
        <taxon>Algoriphagus</taxon>
    </lineage>
</organism>
<dbReference type="Pfam" id="PF00561">
    <property type="entry name" value="Abhydrolase_1"/>
    <property type="match status" value="1"/>
</dbReference>
<dbReference type="Gene3D" id="1.25.40.10">
    <property type="entry name" value="Tetratricopeptide repeat domain"/>
    <property type="match status" value="1"/>
</dbReference>
<reference evidence="2 3" key="1">
    <citation type="submission" date="2016-10" db="EMBL/GenBank/DDBJ databases">
        <authorList>
            <person name="de Groot N.N."/>
        </authorList>
    </citation>
    <scope>NUCLEOTIDE SEQUENCE [LARGE SCALE GENOMIC DNA]</scope>
    <source>
        <strain evidence="2 3">DSM 23399</strain>
    </source>
</reference>
<dbReference type="RefSeq" id="WP_092901940.1">
    <property type="nucleotide sequence ID" value="NZ_FOKK01000032.1"/>
</dbReference>
<sequence length="453" mass="50774">MKSSTEATNTGMIILLARFHVTIENQIYKHMKKLIILGALAAFSLTPEINAQSTTQLISVAGKQVNTKTSDLTKRKAHQPIVILEAGNSESLAVWDNLFDQVAEFSPVLAYDRPGLGKSSISEETPSLDIRVKELEALLNEMNIEPPYILVGNNWGNLLIREFAAAHPNEVQGMVYVDPVMDTDNPDKLRDALNSQNLDGELLASEYLAFQRLSMSRRSTGAKPESDLFLKMLVENQLNWSSQDVPEVASQVIIGRKNNIQTIFGQQTTHYKEIKGFLISSKVDFFDQYSLENPEYSLLLSSGSMNFLPTQEPTQIAQSIRQVLYTDPMTKIIKATQTLSPEEFGRYVSDMQTYIPASLLNEYEINMQAYNLMRFDKFEHALVLFKNNLENHPNSANANDSMGDGLMALGRVEEAVPLYKKAVELGAQPQHSDLELFKKNLTKGEEMLAEKGK</sequence>
<protein>
    <submittedName>
        <fullName evidence="2">Alpha/beta hydrolase fold</fullName>
    </submittedName>
</protein>
<gene>
    <name evidence="2" type="ORF">SAMN04489723_1323</name>
</gene>
<dbReference type="OrthoDB" id="59888at2"/>
<evidence type="ECO:0000313" key="3">
    <source>
        <dbReference type="Proteomes" id="UP000198790"/>
    </source>
</evidence>
<keyword evidence="3" id="KW-1185">Reference proteome</keyword>
<dbReference type="GO" id="GO:0016787">
    <property type="term" value="F:hydrolase activity"/>
    <property type="evidence" value="ECO:0007669"/>
    <property type="project" value="UniProtKB-KW"/>
</dbReference>
<evidence type="ECO:0000259" key="1">
    <source>
        <dbReference type="Pfam" id="PF00561"/>
    </source>
</evidence>
<proteinExistence type="predicted"/>
<keyword evidence="2" id="KW-0378">Hydrolase</keyword>
<dbReference type="Proteomes" id="UP000198790">
    <property type="component" value="Unassembled WGS sequence"/>
</dbReference>
<name>A0A1I1CG29_9BACT</name>
<feature type="domain" description="AB hydrolase-1" evidence="1">
    <location>
        <begin position="80"/>
        <end position="195"/>
    </location>
</feature>
<dbReference type="EMBL" id="FOKK01000032">
    <property type="protein sequence ID" value="SFB61012.1"/>
    <property type="molecule type" value="Genomic_DNA"/>
</dbReference>
<dbReference type="AlphaFoldDB" id="A0A1I1CG29"/>
<dbReference type="InterPro" id="IPR029058">
    <property type="entry name" value="AB_hydrolase_fold"/>
</dbReference>
<dbReference type="STRING" id="237018.SAMN04489723_1323"/>
<dbReference type="SUPFAM" id="SSF53474">
    <property type="entry name" value="alpha/beta-Hydrolases"/>
    <property type="match status" value="1"/>
</dbReference>
<evidence type="ECO:0000313" key="2">
    <source>
        <dbReference type="EMBL" id="SFB61012.1"/>
    </source>
</evidence>